<feature type="compositionally biased region" description="Polar residues" evidence="1">
    <location>
        <begin position="474"/>
        <end position="485"/>
    </location>
</feature>
<dbReference type="RefSeq" id="WP_157562384.1">
    <property type="nucleotide sequence ID" value="NZ_WQKZ01000001.1"/>
</dbReference>
<keyword evidence="2" id="KW-0472">Membrane</keyword>
<dbReference type="EMBL" id="WQKZ01000001">
    <property type="protein sequence ID" value="MVN75662.1"/>
    <property type="molecule type" value="Genomic_DNA"/>
</dbReference>
<evidence type="ECO:0000313" key="3">
    <source>
        <dbReference type="EMBL" id="MVN75662.1"/>
    </source>
</evidence>
<comment type="caution">
    <text evidence="3">The sequence shown here is derived from an EMBL/GenBank/DDBJ whole genome shotgun (WGS) entry which is preliminary data.</text>
</comment>
<evidence type="ECO:0000256" key="2">
    <source>
        <dbReference type="SAM" id="Phobius"/>
    </source>
</evidence>
<protein>
    <submittedName>
        <fullName evidence="3">Uncharacterized protein</fullName>
    </submittedName>
</protein>
<organism evidence="3 4">
    <name type="scientific">Hymenobacter ginkgonis</name>
    <dbReference type="NCBI Taxonomy" id="2682976"/>
    <lineage>
        <taxon>Bacteria</taxon>
        <taxon>Pseudomonadati</taxon>
        <taxon>Bacteroidota</taxon>
        <taxon>Cytophagia</taxon>
        <taxon>Cytophagales</taxon>
        <taxon>Hymenobacteraceae</taxon>
        <taxon>Hymenobacter</taxon>
    </lineage>
</organism>
<keyword evidence="2" id="KW-1133">Transmembrane helix</keyword>
<gene>
    <name evidence="3" type="ORF">GO988_04915</name>
</gene>
<feature type="compositionally biased region" description="Low complexity" evidence="1">
    <location>
        <begin position="442"/>
        <end position="473"/>
    </location>
</feature>
<dbReference type="AlphaFoldDB" id="A0A7K1TBI1"/>
<keyword evidence="2" id="KW-0812">Transmembrane</keyword>
<evidence type="ECO:0000313" key="4">
    <source>
        <dbReference type="Proteomes" id="UP000441336"/>
    </source>
</evidence>
<feature type="transmembrane region" description="Helical" evidence="2">
    <location>
        <begin position="337"/>
        <end position="355"/>
    </location>
</feature>
<feature type="transmembrane region" description="Helical" evidence="2">
    <location>
        <begin position="186"/>
        <end position="206"/>
    </location>
</feature>
<keyword evidence="4" id="KW-1185">Reference proteome</keyword>
<feature type="transmembrane region" description="Helical" evidence="2">
    <location>
        <begin position="256"/>
        <end position="276"/>
    </location>
</feature>
<accession>A0A7K1TBI1</accession>
<name>A0A7K1TBI1_9BACT</name>
<evidence type="ECO:0000256" key="1">
    <source>
        <dbReference type="SAM" id="MobiDB-lite"/>
    </source>
</evidence>
<sequence>MKANAQSSGAAAPPKALRPLQDSLEAYDRQRPLRVAVLFVHNALTDDLRKSAKPFDFYFTLKEPYPLAAYQHDTVAFRLNDEAVLFVRDLRLALRRYKRHKEDLRLYINDVPLPMVPEQLDTTRARNVALVRFRLVRNSTTEPVWQGFYRIADKLDRHNTSFNIGLVDGQLGQAYGPVNLLLINRFWLRAGFIALGMLVAGCWWLIGHSDFIRTDSSLLLPFAEGALPPGKSVRIPLSISKLYRKVPFSLAKTQTAFWTLLISGAYLMITVVTTALPAIPTGLLGLLGISVANGVFSQLLNRSQADATDPLTKQKSNAQESRGWWADVLTENAGVSLARLQFLVFNFIAGLYFVYYVSTRWAFYDFGSDILALISISSAGFLANKNFENSAKAKDNDTDHKLPSTGSNYTGASDMAAAATRSSLPTGGGTAFATPLPSGDDTLPASEPTTAATSTSSGSAATPTALPATGATAGQVNPGENQPSQEPAALVAPRANAQLPPTPPATEPTAAEQWYTRFQRFMRAPRRFDSNPTGDIFGNPGPAKNGCTLQVGIVATLRGGLDLRATVRCAREPLPSGDVVFLLHPTYEQRALTVPLDEGEAILRFFSVGCFTLIAMLDAGATILSFDLRDVPGAPSSFLAR</sequence>
<proteinExistence type="predicted"/>
<reference evidence="3 4" key="1">
    <citation type="submission" date="2019-12" db="EMBL/GenBank/DDBJ databases">
        <title>Hymenobacter sp. HMF4947 Genome sequencing and assembly.</title>
        <authorList>
            <person name="Kang H."/>
            <person name="Cha I."/>
            <person name="Kim H."/>
            <person name="Joh K."/>
        </authorList>
    </citation>
    <scope>NUCLEOTIDE SEQUENCE [LARGE SCALE GENOMIC DNA]</scope>
    <source>
        <strain evidence="3 4">HMF4947</strain>
    </source>
</reference>
<dbReference type="Proteomes" id="UP000441336">
    <property type="component" value="Unassembled WGS sequence"/>
</dbReference>
<feature type="region of interest" description="Disordered" evidence="1">
    <location>
        <begin position="416"/>
        <end position="487"/>
    </location>
</feature>